<proteinExistence type="predicted"/>
<dbReference type="EMBL" id="JADNRY010000284">
    <property type="protein sequence ID" value="KAF9059689.1"/>
    <property type="molecule type" value="Genomic_DNA"/>
</dbReference>
<gene>
    <name evidence="1" type="ORF">BDP27DRAFT_1340940</name>
</gene>
<protein>
    <recommendedName>
        <fullName evidence="3">F-box domain-containing protein</fullName>
    </recommendedName>
</protein>
<dbReference type="AlphaFoldDB" id="A0A9P5TYX9"/>
<sequence>MTTVIKSLAKVASARRPKINLPELPEEIWEQIFRWACDATSPIPNAPKLLSFPVPMNKRILRKTVFPRRSVMLVCKTWHRIVLPCLFETVVILDQRRSRCQELLNVLEKHSLGHRVERLDLFLQNPHPGDNSVEPLSSLLRHCTDLRVLTVTVGHRTVFDRGYMDQLLQCILALPSLQVLDFPWHYCCSDFLVTLANSTIRATSCLPGNTVAHFSALRQICLPTEEPYTPLNHFTRTSLQNVTSLILHNTFPYDPTHRYLSHMITTCRLLPRVRYVTIHSISLQELNRYLTTSFSPATSDRPDLRQLPPSVHTVAFWFRQANATTRVWRVFCRTLRLIRGEGIEVIRFRTEMAEDLRSRPAAYTAVDSTLQVKGWRLEAGDIYI</sequence>
<evidence type="ECO:0000313" key="2">
    <source>
        <dbReference type="Proteomes" id="UP000772434"/>
    </source>
</evidence>
<accession>A0A9P5TYX9</accession>
<dbReference type="Proteomes" id="UP000772434">
    <property type="component" value="Unassembled WGS sequence"/>
</dbReference>
<evidence type="ECO:0000313" key="1">
    <source>
        <dbReference type="EMBL" id="KAF9059689.1"/>
    </source>
</evidence>
<dbReference type="SUPFAM" id="SSF52047">
    <property type="entry name" value="RNI-like"/>
    <property type="match status" value="1"/>
</dbReference>
<organism evidence="1 2">
    <name type="scientific">Rhodocollybia butyracea</name>
    <dbReference type="NCBI Taxonomy" id="206335"/>
    <lineage>
        <taxon>Eukaryota</taxon>
        <taxon>Fungi</taxon>
        <taxon>Dikarya</taxon>
        <taxon>Basidiomycota</taxon>
        <taxon>Agaricomycotina</taxon>
        <taxon>Agaricomycetes</taxon>
        <taxon>Agaricomycetidae</taxon>
        <taxon>Agaricales</taxon>
        <taxon>Marasmiineae</taxon>
        <taxon>Omphalotaceae</taxon>
        <taxon>Rhodocollybia</taxon>
    </lineage>
</organism>
<reference evidence="1" key="1">
    <citation type="submission" date="2020-11" db="EMBL/GenBank/DDBJ databases">
        <authorList>
            <consortium name="DOE Joint Genome Institute"/>
            <person name="Ahrendt S."/>
            <person name="Riley R."/>
            <person name="Andreopoulos W."/>
            <person name="Labutti K."/>
            <person name="Pangilinan J."/>
            <person name="Ruiz-Duenas F.J."/>
            <person name="Barrasa J.M."/>
            <person name="Sanchez-Garcia M."/>
            <person name="Camarero S."/>
            <person name="Miyauchi S."/>
            <person name="Serrano A."/>
            <person name="Linde D."/>
            <person name="Babiker R."/>
            <person name="Drula E."/>
            <person name="Ayuso-Fernandez I."/>
            <person name="Pacheco R."/>
            <person name="Padilla G."/>
            <person name="Ferreira P."/>
            <person name="Barriuso J."/>
            <person name="Kellner H."/>
            <person name="Castanera R."/>
            <person name="Alfaro M."/>
            <person name="Ramirez L."/>
            <person name="Pisabarro A.G."/>
            <person name="Kuo A."/>
            <person name="Tritt A."/>
            <person name="Lipzen A."/>
            <person name="He G."/>
            <person name="Yan M."/>
            <person name="Ng V."/>
            <person name="Cullen D."/>
            <person name="Martin F."/>
            <person name="Rosso M.-N."/>
            <person name="Henrissat B."/>
            <person name="Hibbett D."/>
            <person name="Martinez A.T."/>
            <person name="Grigoriev I.V."/>
        </authorList>
    </citation>
    <scope>NUCLEOTIDE SEQUENCE</scope>
    <source>
        <strain evidence="1">AH 40177</strain>
    </source>
</reference>
<name>A0A9P5TYX9_9AGAR</name>
<dbReference type="OrthoDB" id="3232644at2759"/>
<evidence type="ECO:0008006" key="3">
    <source>
        <dbReference type="Google" id="ProtNLM"/>
    </source>
</evidence>
<comment type="caution">
    <text evidence="1">The sequence shown here is derived from an EMBL/GenBank/DDBJ whole genome shotgun (WGS) entry which is preliminary data.</text>
</comment>
<keyword evidence="2" id="KW-1185">Reference proteome</keyword>